<accession>A0A9P0BBD6</accession>
<sequence>MVPDLICLTEHWLREEEVDSIVLNHFKMVSCYSRKSMIHGGSCILIREDIQDFHEVDEVKQCSIEGQLEVSCVANKKERMLILSIYRTCLGSFDIFIQQLEAILNFISVKYLDFKTTICGDFNVNLLLESNDKVQFMDILHNFNFEQRIFQPTRVTKSTASLLDNIFTNFDQYVQ</sequence>
<dbReference type="SUPFAM" id="SSF56219">
    <property type="entry name" value="DNase I-like"/>
    <property type="match status" value="1"/>
</dbReference>
<dbReference type="InterPro" id="IPR036691">
    <property type="entry name" value="Endo/exonu/phosph_ase_sf"/>
</dbReference>
<proteinExistence type="predicted"/>
<organism evidence="1 2">
    <name type="scientific">Brassicogethes aeneus</name>
    <name type="common">Rape pollen beetle</name>
    <name type="synonym">Meligethes aeneus</name>
    <dbReference type="NCBI Taxonomy" id="1431903"/>
    <lineage>
        <taxon>Eukaryota</taxon>
        <taxon>Metazoa</taxon>
        <taxon>Ecdysozoa</taxon>
        <taxon>Arthropoda</taxon>
        <taxon>Hexapoda</taxon>
        <taxon>Insecta</taxon>
        <taxon>Pterygota</taxon>
        <taxon>Neoptera</taxon>
        <taxon>Endopterygota</taxon>
        <taxon>Coleoptera</taxon>
        <taxon>Polyphaga</taxon>
        <taxon>Cucujiformia</taxon>
        <taxon>Nitidulidae</taxon>
        <taxon>Meligethinae</taxon>
        <taxon>Brassicogethes</taxon>
    </lineage>
</organism>
<keyword evidence="2" id="KW-1185">Reference proteome</keyword>
<protein>
    <recommendedName>
        <fullName evidence="3">Endonuclease/exonuclease/phosphatase domain-containing protein</fullName>
    </recommendedName>
</protein>
<evidence type="ECO:0000313" key="2">
    <source>
        <dbReference type="Proteomes" id="UP001154078"/>
    </source>
</evidence>
<dbReference type="AlphaFoldDB" id="A0A9P0BBD6"/>
<dbReference type="EMBL" id="OV121137">
    <property type="protein sequence ID" value="CAH0559723.1"/>
    <property type="molecule type" value="Genomic_DNA"/>
</dbReference>
<evidence type="ECO:0000313" key="1">
    <source>
        <dbReference type="EMBL" id="CAH0559723.1"/>
    </source>
</evidence>
<gene>
    <name evidence="1" type="ORF">MELIAE_LOCUS9738</name>
</gene>
<name>A0A9P0BBD6_BRAAE</name>
<dbReference type="OrthoDB" id="6773291at2759"/>
<dbReference type="Proteomes" id="UP001154078">
    <property type="component" value="Chromosome 6"/>
</dbReference>
<evidence type="ECO:0008006" key="3">
    <source>
        <dbReference type="Google" id="ProtNLM"/>
    </source>
</evidence>
<dbReference type="Gene3D" id="3.60.10.10">
    <property type="entry name" value="Endonuclease/exonuclease/phosphatase"/>
    <property type="match status" value="1"/>
</dbReference>
<dbReference type="PANTHER" id="PTHR33776">
    <property type="entry name" value="ENDO/EXONUCLEASE/PHOSPHATASE DOMAIN-CONTAINING PROTEIN"/>
    <property type="match status" value="1"/>
</dbReference>
<reference evidence="1" key="1">
    <citation type="submission" date="2021-12" db="EMBL/GenBank/DDBJ databases">
        <authorList>
            <person name="King R."/>
        </authorList>
    </citation>
    <scope>NUCLEOTIDE SEQUENCE</scope>
</reference>
<dbReference type="PANTHER" id="PTHR33776:SF4">
    <property type="entry name" value="ENDONUCLEASE_EXONUCLEASE_PHOSPHATASE DOMAIN-CONTAINING PROTEIN"/>
    <property type="match status" value="1"/>
</dbReference>